<dbReference type="Pfam" id="PF13556">
    <property type="entry name" value="HTH_30"/>
    <property type="match status" value="1"/>
</dbReference>
<keyword evidence="5" id="KW-1185">Reference proteome</keyword>
<dbReference type="Pfam" id="PF17853">
    <property type="entry name" value="GGDEF_2"/>
    <property type="match status" value="1"/>
</dbReference>
<accession>A0A7I7QL00</accession>
<dbReference type="PANTHER" id="PTHR33744:SF17">
    <property type="entry name" value="CONSERVED PROTEIN"/>
    <property type="match status" value="1"/>
</dbReference>
<dbReference type="InterPro" id="IPR025736">
    <property type="entry name" value="PucR_C-HTH_dom"/>
</dbReference>
<evidence type="ECO:0000259" key="3">
    <source>
        <dbReference type="Pfam" id="PF17853"/>
    </source>
</evidence>
<evidence type="ECO:0000313" key="4">
    <source>
        <dbReference type="EMBL" id="BBY26971.1"/>
    </source>
</evidence>
<name>A0A7I7QL00_9MYCO</name>
<feature type="domain" description="PucR C-terminal helix-turn-helix" evidence="2">
    <location>
        <begin position="433"/>
        <end position="491"/>
    </location>
</feature>
<dbReference type="Gene3D" id="1.10.10.2840">
    <property type="entry name" value="PucR C-terminal helix-turn-helix domain"/>
    <property type="match status" value="1"/>
</dbReference>
<proteinExistence type="inferred from homology"/>
<dbReference type="InterPro" id="IPR051448">
    <property type="entry name" value="CdaR-like_regulators"/>
</dbReference>
<dbReference type="KEGG" id="msei:MSEDJ_10670"/>
<evidence type="ECO:0000259" key="2">
    <source>
        <dbReference type="Pfam" id="PF13556"/>
    </source>
</evidence>
<protein>
    <submittedName>
        <fullName evidence="4">CdaR family transcriptional regulator</fullName>
    </submittedName>
</protein>
<dbReference type="Proteomes" id="UP000467193">
    <property type="component" value="Chromosome"/>
</dbReference>
<dbReference type="PANTHER" id="PTHR33744">
    <property type="entry name" value="CARBOHYDRATE DIACID REGULATOR"/>
    <property type="match status" value="1"/>
</dbReference>
<comment type="similarity">
    <text evidence="1">Belongs to the CdaR family.</text>
</comment>
<reference evidence="4 5" key="1">
    <citation type="journal article" date="2019" name="Emerg. Microbes Infect.">
        <title>Comprehensive subspecies identification of 175 nontuberculous mycobacteria species based on 7547 genomic profiles.</title>
        <authorList>
            <person name="Matsumoto Y."/>
            <person name="Kinjo T."/>
            <person name="Motooka D."/>
            <person name="Nabeya D."/>
            <person name="Jung N."/>
            <person name="Uechi K."/>
            <person name="Horii T."/>
            <person name="Iida T."/>
            <person name="Fujita J."/>
            <person name="Nakamura S."/>
        </authorList>
    </citation>
    <scope>NUCLEOTIDE SEQUENCE [LARGE SCALE GENOMIC DNA]</scope>
    <source>
        <strain evidence="4 5">JCM 17899</strain>
    </source>
</reference>
<dbReference type="AlphaFoldDB" id="A0A7I7QL00"/>
<dbReference type="InterPro" id="IPR041522">
    <property type="entry name" value="CdaR_GGDEF"/>
</dbReference>
<sequence length="499" mass="52994">MFVDTGLAITISYTADMAYDVRAMSEYLGAELADGQVHASTPVADTILLSQLIVAGTPGYATLVVANPREWADAMATAGRHGPLTGCVAVVAGGATDLELRAALVNREVTAVLVPGLPAEVVHPRLAALIAGDQAAEDRRVTTGTKVLTQVARRGGVVAVVAELAHRIDGWAVLLDAHGEVITTAGAGSLHVRDAVSVAFGRQVRIRHPGLQVHPVGQGEEVSAHLVVGARGPTSRSRDLASQVAALLDLLLHTTDHPATERLGREVMLSTLLRGGAEAATLLRRWGVHERSMTAFAVASRSRSIDPERQTIRWLDQLGATHVMSTDRGHVLGFVGDHHADQLATMVERLTSDAGMPLRLGLGSSARPEALARSAAEAKQALDIAVVDARPVVWYRTLATVSYVLDHLDDSATTRIAAVLDPLRDEDGRHGDLARTLEVYLAEHGAWGSTATRLGVHRQTLTARIRRIEELTGLSMSSPDDRAAAWLAIRAVISPARPS</sequence>
<dbReference type="EMBL" id="AP022588">
    <property type="protein sequence ID" value="BBY26971.1"/>
    <property type="molecule type" value="Genomic_DNA"/>
</dbReference>
<organism evidence="4 5">
    <name type="scientific">Mycolicibacterium sediminis</name>
    <dbReference type="NCBI Taxonomy" id="1286180"/>
    <lineage>
        <taxon>Bacteria</taxon>
        <taxon>Bacillati</taxon>
        <taxon>Actinomycetota</taxon>
        <taxon>Actinomycetes</taxon>
        <taxon>Mycobacteriales</taxon>
        <taxon>Mycobacteriaceae</taxon>
        <taxon>Mycolicibacterium</taxon>
    </lineage>
</organism>
<feature type="domain" description="CdaR GGDEF-like" evidence="3">
    <location>
        <begin position="279"/>
        <end position="384"/>
    </location>
</feature>
<gene>
    <name evidence="4" type="ORF">MSEDJ_10670</name>
</gene>
<evidence type="ECO:0000313" key="5">
    <source>
        <dbReference type="Proteomes" id="UP000467193"/>
    </source>
</evidence>
<dbReference type="InterPro" id="IPR042070">
    <property type="entry name" value="PucR_C-HTH_sf"/>
</dbReference>
<evidence type="ECO:0000256" key="1">
    <source>
        <dbReference type="ARBA" id="ARBA00006754"/>
    </source>
</evidence>